<sequence>MYLENSLSFGGKSVPSRVGDGDNDDGVRSNVATLSQSDVLANMMYFYLTFLLAVIALGGIGFCIREYTVSVALKTSPTSLIIRDSNWSGDSSTPKENGNECKLFLSGDSQQPTAPGLVQEPKGNQDDLYVVSNDYGGHDKGSINVKRYKHLNKSKCSLVDNSLVTPNYDAKLQLSTEDLINSGFCDKSIAKFMYEQSSSTICSDQRDLPLPVQEMESKKSTKLVYSLKKCNKIREKVNKAIFTEHKQIFQFFNQTRIPATAFETLWQADKMISGIRRVVLDPGNSSNEATVAKGIEVLKMISIASTTFDRMGNLNPNFFLPQYNDLIEVLIDTGAVFDVVDKVTDTAKVLFIDSTIKHLWSHLTYRESDTLMIEMAFSQFKTEPYLKPRKTIFRLFCNLRLGIHLIKAPGNILKRFETQLIIFSSELVKKIRCNEHISLIPMLAQAIDLSVDTQIKYFFYQITHKIIVLHNDCCIGESLDDDSLDIKAIIQHGMWKLQNHLIRSIAKDTFEILCLIRPGVIMWQRELLKGLVDPSSAVIVESHRSPTRINRTGETSGDTLTLNDLEHSTSSGSRFRGRTPGSWDIGI</sequence>
<dbReference type="AlphaFoldDB" id="A0A9P7V9P8"/>
<evidence type="ECO:0000256" key="2">
    <source>
        <dbReference type="SAM" id="Phobius"/>
    </source>
</evidence>
<evidence type="ECO:0000313" key="4">
    <source>
        <dbReference type="Proteomes" id="UP000790833"/>
    </source>
</evidence>
<feature type="region of interest" description="Disordered" evidence="1">
    <location>
        <begin position="548"/>
        <end position="587"/>
    </location>
</feature>
<keyword evidence="2" id="KW-0472">Membrane</keyword>
<accession>A0A9P7V9P8</accession>
<dbReference type="GeneID" id="66118439"/>
<dbReference type="OrthoDB" id="4026474at2759"/>
<organism evidence="3 4">
    <name type="scientific">Scheffersomyces spartinae</name>
    <dbReference type="NCBI Taxonomy" id="45513"/>
    <lineage>
        <taxon>Eukaryota</taxon>
        <taxon>Fungi</taxon>
        <taxon>Dikarya</taxon>
        <taxon>Ascomycota</taxon>
        <taxon>Saccharomycotina</taxon>
        <taxon>Pichiomycetes</taxon>
        <taxon>Debaryomycetaceae</taxon>
        <taxon>Scheffersomyces</taxon>
    </lineage>
</organism>
<feature type="transmembrane region" description="Helical" evidence="2">
    <location>
        <begin position="44"/>
        <end position="64"/>
    </location>
</feature>
<reference evidence="3" key="1">
    <citation type="submission" date="2021-03" db="EMBL/GenBank/DDBJ databases">
        <authorList>
            <person name="Palmer J.M."/>
        </authorList>
    </citation>
    <scope>NUCLEOTIDE SEQUENCE</scope>
    <source>
        <strain evidence="3">ARV_011</strain>
    </source>
</reference>
<keyword evidence="2" id="KW-1133">Transmembrane helix</keyword>
<evidence type="ECO:0000313" key="3">
    <source>
        <dbReference type="EMBL" id="KAG7193867.1"/>
    </source>
</evidence>
<dbReference type="EMBL" id="JAHMUF010000009">
    <property type="protein sequence ID" value="KAG7193867.1"/>
    <property type="molecule type" value="Genomic_DNA"/>
</dbReference>
<protein>
    <submittedName>
        <fullName evidence="3">Uncharacterized protein</fullName>
    </submittedName>
</protein>
<feature type="compositionally biased region" description="Polar residues" evidence="1">
    <location>
        <begin position="548"/>
        <end position="562"/>
    </location>
</feature>
<dbReference type="RefSeq" id="XP_043049414.1">
    <property type="nucleotide sequence ID" value="XM_043195709.1"/>
</dbReference>
<dbReference type="Proteomes" id="UP000790833">
    <property type="component" value="Unassembled WGS sequence"/>
</dbReference>
<name>A0A9P7V9P8_9ASCO</name>
<comment type="caution">
    <text evidence="3">The sequence shown here is derived from an EMBL/GenBank/DDBJ whole genome shotgun (WGS) entry which is preliminary data.</text>
</comment>
<gene>
    <name evidence="3" type="ORF">KQ657_005065</name>
</gene>
<feature type="compositionally biased region" description="Low complexity" evidence="1">
    <location>
        <begin position="568"/>
        <end position="587"/>
    </location>
</feature>
<keyword evidence="2" id="KW-0812">Transmembrane</keyword>
<proteinExistence type="predicted"/>
<evidence type="ECO:0000256" key="1">
    <source>
        <dbReference type="SAM" id="MobiDB-lite"/>
    </source>
</evidence>
<keyword evidence="4" id="KW-1185">Reference proteome</keyword>